<accession>A0A6C0EL75</accession>
<organism evidence="1">
    <name type="scientific">viral metagenome</name>
    <dbReference type="NCBI Taxonomy" id="1070528"/>
    <lineage>
        <taxon>unclassified sequences</taxon>
        <taxon>metagenomes</taxon>
        <taxon>organismal metagenomes</taxon>
    </lineage>
</organism>
<dbReference type="SUPFAM" id="SSF56235">
    <property type="entry name" value="N-terminal nucleophile aminohydrolases (Ntn hydrolases)"/>
    <property type="match status" value="1"/>
</dbReference>
<dbReference type="EMBL" id="MN738882">
    <property type="protein sequence ID" value="QHT29778.1"/>
    <property type="molecule type" value="Genomic_DNA"/>
</dbReference>
<dbReference type="AlphaFoldDB" id="A0A6C0EL75"/>
<sequence>MNDFAIGVNFPPDCNNYVMESIFTDGDACDGSWSGRFEPFGIRAYMCHPTVFRGTLQPVSLNHGDMMLFLVGRIFNLDDLWNSYNPDRAKNGTAGASASAGAGADPTATETSKLVLLFKLYRTYGIDYLLQLLDGVFTMVLVDQRVDQDQTRMYVVSDSMGALPLYVSVHYQSEGDMYMFSTQRMVGLGENTVMMPMGTYQMYTLPHIIRAKWVLSDTHQYHHLGRSGGFPVLPDPATGGITNNERDTIRNMLLYRLQVGIEKRLASQPELTQVICMGLAELPDDPEFYLLCRVLTDICTRRNLILTCHIPVPTVVRPEDPPLGDSDHWARLTRELCDCTTGTTQVFMSSFIMNNEKAIVSYVSEQKDREYSHPSIQYDYEFRNEVEHLAERQLIPYIVEPMKRHDILVEFPLLEASWLDLYLSLGGKFRFDCTMETLLTVDAAL</sequence>
<dbReference type="InterPro" id="IPR029055">
    <property type="entry name" value="Ntn_hydrolases_N"/>
</dbReference>
<evidence type="ECO:0000313" key="1">
    <source>
        <dbReference type="EMBL" id="QHT29778.1"/>
    </source>
</evidence>
<proteinExistence type="predicted"/>
<dbReference type="Gene3D" id="3.60.20.10">
    <property type="entry name" value="Glutamine Phosphoribosylpyrophosphate, subunit 1, domain 1"/>
    <property type="match status" value="1"/>
</dbReference>
<name>A0A6C0EL75_9ZZZZ</name>
<protein>
    <submittedName>
        <fullName evidence="1">Uncharacterized protein</fullName>
    </submittedName>
</protein>
<reference evidence="1" key="1">
    <citation type="journal article" date="2020" name="Nature">
        <title>Giant virus diversity and host interactions through global metagenomics.</title>
        <authorList>
            <person name="Schulz F."/>
            <person name="Roux S."/>
            <person name="Paez-Espino D."/>
            <person name="Jungbluth S."/>
            <person name="Walsh D.A."/>
            <person name="Denef V.J."/>
            <person name="McMahon K.D."/>
            <person name="Konstantinidis K.T."/>
            <person name="Eloe-Fadrosh E.A."/>
            <person name="Kyrpides N.C."/>
            <person name="Woyke T."/>
        </authorList>
    </citation>
    <scope>NUCLEOTIDE SEQUENCE</scope>
    <source>
        <strain evidence="1">GVMAG-M-3300009068-24</strain>
    </source>
</reference>